<evidence type="ECO:0000256" key="2">
    <source>
        <dbReference type="ARBA" id="ARBA00022694"/>
    </source>
</evidence>
<organism evidence="8">
    <name type="scientific">bioreactor metagenome</name>
    <dbReference type="NCBI Taxonomy" id="1076179"/>
    <lineage>
        <taxon>unclassified sequences</taxon>
        <taxon>metagenomes</taxon>
        <taxon>ecological metagenomes</taxon>
    </lineage>
</organism>
<keyword evidence="6" id="KW-0694">RNA-binding</keyword>
<dbReference type="AlphaFoldDB" id="A0A645DWP7"/>
<dbReference type="PANTHER" id="PTHR33992:SF1">
    <property type="entry name" value="RIBONUCLEASE P PROTEIN COMPONENT"/>
    <property type="match status" value="1"/>
</dbReference>
<comment type="function">
    <text evidence="1">RNaseP catalyzes the removal of the 5'-leader sequence from pre-tRNA to produce the mature 5'-terminus. It can also cleave other RNA substrates such as 4.5S RNA. The protein component plays an auxiliary but essential role in vivo by binding to the 5'-leader sequence and broadening the substrate specificity of the ribozyme.</text>
</comment>
<keyword evidence="5 8" id="KW-0378">Hydrolase</keyword>
<dbReference type="InterPro" id="IPR020568">
    <property type="entry name" value="Ribosomal_Su5_D2-typ_SF"/>
</dbReference>
<dbReference type="InterPro" id="IPR014721">
    <property type="entry name" value="Ribsml_uS5_D2-typ_fold_subgr"/>
</dbReference>
<dbReference type="Gene3D" id="3.30.230.10">
    <property type="match status" value="1"/>
</dbReference>
<evidence type="ECO:0000256" key="1">
    <source>
        <dbReference type="ARBA" id="ARBA00002663"/>
    </source>
</evidence>
<keyword evidence="3" id="KW-0540">Nuclease</keyword>
<dbReference type="HAMAP" id="MF_00227">
    <property type="entry name" value="RNase_P"/>
    <property type="match status" value="1"/>
</dbReference>
<keyword evidence="2" id="KW-0819">tRNA processing</keyword>
<evidence type="ECO:0000256" key="6">
    <source>
        <dbReference type="ARBA" id="ARBA00022884"/>
    </source>
</evidence>
<dbReference type="GO" id="GO:0042781">
    <property type="term" value="F:3'-tRNA processing endoribonuclease activity"/>
    <property type="evidence" value="ECO:0007669"/>
    <property type="project" value="TreeGrafter"/>
</dbReference>
<dbReference type="InterPro" id="IPR020539">
    <property type="entry name" value="RNase_P_CS"/>
</dbReference>
<comment type="caution">
    <text evidence="8">The sequence shown here is derived from an EMBL/GenBank/DDBJ whole genome shotgun (WGS) entry which is preliminary data.</text>
</comment>
<evidence type="ECO:0000256" key="4">
    <source>
        <dbReference type="ARBA" id="ARBA00022759"/>
    </source>
</evidence>
<evidence type="ECO:0000313" key="8">
    <source>
        <dbReference type="EMBL" id="MPM93699.1"/>
    </source>
</evidence>
<dbReference type="PROSITE" id="PS00648">
    <property type="entry name" value="RIBONUCLEASE_P"/>
    <property type="match status" value="1"/>
</dbReference>
<feature type="region of interest" description="Disordered" evidence="7">
    <location>
        <begin position="107"/>
        <end position="154"/>
    </location>
</feature>
<evidence type="ECO:0000256" key="7">
    <source>
        <dbReference type="SAM" id="MobiDB-lite"/>
    </source>
</evidence>
<dbReference type="SUPFAM" id="SSF54211">
    <property type="entry name" value="Ribosomal protein S5 domain 2-like"/>
    <property type="match status" value="1"/>
</dbReference>
<protein>
    <submittedName>
        <fullName evidence="8">Ribonuclease P protein component</fullName>
        <ecNumber evidence="8">3.1.26.5</ecNumber>
    </submittedName>
</protein>
<dbReference type="EMBL" id="VSSQ01040450">
    <property type="protein sequence ID" value="MPM93699.1"/>
    <property type="molecule type" value="Genomic_DNA"/>
</dbReference>
<dbReference type="GO" id="GO:0030677">
    <property type="term" value="C:ribonuclease P complex"/>
    <property type="evidence" value="ECO:0007669"/>
    <property type="project" value="TreeGrafter"/>
</dbReference>
<name>A0A645DWP7_9ZZZZ</name>
<dbReference type="NCBIfam" id="TIGR00188">
    <property type="entry name" value="rnpA"/>
    <property type="match status" value="1"/>
</dbReference>
<dbReference type="Pfam" id="PF00825">
    <property type="entry name" value="Ribonuclease_P"/>
    <property type="match status" value="1"/>
</dbReference>
<dbReference type="GO" id="GO:0004526">
    <property type="term" value="F:ribonuclease P activity"/>
    <property type="evidence" value="ECO:0007669"/>
    <property type="project" value="UniProtKB-EC"/>
</dbReference>
<dbReference type="InterPro" id="IPR000100">
    <property type="entry name" value="RNase_P"/>
</dbReference>
<dbReference type="PANTHER" id="PTHR33992">
    <property type="entry name" value="RIBONUCLEASE P PROTEIN COMPONENT"/>
    <property type="match status" value="1"/>
</dbReference>
<evidence type="ECO:0000256" key="5">
    <source>
        <dbReference type="ARBA" id="ARBA00022801"/>
    </source>
</evidence>
<keyword evidence="4" id="KW-0255">Endonuclease</keyword>
<dbReference type="GO" id="GO:0000049">
    <property type="term" value="F:tRNA binding"/>
    <property type="evidence" value="ECO:0007669"/>
    <property type="project" value="InterPro"/>
</dbReference>
<sequence>MKHTQSMTRNSDFHRLYTRGKSLVDRNFVIYYRKSRRDLNLLGITVGKKIGCAVMRNRAKRLIRESYRLLEPRIMEGYDFVVVARGRTPHMQSPVIMEAMERQLESAGLLLPGPEGNKERTSSKKEQKKPAAGRTESAVKPGSANGGGQREDAK</sequence>
<proteinExistence type="inferred from homology"/>
<reference evidence="8" key="1">
    <citation type="submission" date="2019-08" db="EMBL/GenBank/DDBJ databases">
        <authorList>
            <person name="Kucharzyk K."/>
            <person name="Murdoch R.W."/>
            <person name="Higgins S."/>
            <person name="Loffler F."/>
        </authorList>
    </citation>
    <scope>NUCLEOTIDE SEQUENCE</scope>
</reference>
<feature type="compositionally biased region" description="Basic and acidic residues" evidence="7">
    <location>
        <begin position="116"/>
        <end position="129"/>
    </location>
</feature>
<evidence type="ECO:0000256" key="3">
    <source>
        <dbReference type="ARBA" id="ARBA00022722"/>
    </source>
</evidence>
<dbReference type="EC" id="3.1.26.5" evidence="8"/>
<accession>A0A645DWP7</accession>
<gene>
    <name evidence="8" type="primary">rnpA_45</name>
    <name evidence="8" type="ORF">SDC9_140841</name>
</gene>